<evidence type="ECO:0000256" key="4">
    <source>
        <dbReference type="ARBA" id="ARBA00048670"/>
    </source>
</evidence>
<dbReference type="RefSeq" id="WP_089830003.1">
    <property type="nucleotide sequence ID" value="NZ_BJWI01000003.1"/>
</dbReference>
<dbReference type="InterPro" id="IPR045229">
    <property type="entry name" value="TPP_enz"/>
</dbReference>
<dbReference type="EMBL" id="BJWI01000003">
    <property type="protein sequence ID" value="GEM00930.1"/>
    <property type="molecule type" value="Genomic_DNA"/>
</dbReference>
<evidence type="ECO:0000259" key="6">
    <source>
        <dbReference type="Pfam" id="PF00205"/>
    </source>
</evidence>
<dbReference type="EMBL" id="FOXC01000003">
    <property type="protein sequence ID" value="SFP02024.1"/>
    <property type="molecule type" value="Genomic_DNA"/>
</dbReference>
<evidence type="ECO:0000313" key="12">
    <source>
        <dbReference type="Proteomes" id="UP000321547"/>
    </source>
</evidence>
<sequence length="552" mass="60391">MIIATPTKTNLSHHFTKLLKAHHINHTFITGQPLPFLADQPDFPVTSLVHDQATVHAADGYSRATGAVGVCFLYNHQAIPSAITAMATAKLDSVPLVILLQSSDHESRLSADTFSMTQALIKDYVPVRGKDELLPRVDDSLKLAKTGRPGIVIVDVDFQLFNAEIDATFNPTDTSVSSTKKQIKDDKMTEILTALKEAKQPVILVGGGTVIGNASRELDYFIKQTSIPFVSTLMGLGAIDEDHPLHLGMVGMHGTYSANRAVHKADLLICLGVRFSDRITGKIKGFSPHSKKIQVDIDPAEINKLISVELPIIGDVKNVLSELNQQALPQALDTWQTEACSWQQTSAKFHKVTHESLDPSVILTTLQQVAQSDCLVATDVGQHQMWTAHHFRLRGPRQFLTSGGFGTMGYGLPAAIGGARKTPNQQVILVTGDGSFQMNLQELMTVSRERLNIKIAIFQNGYLGMVRQWQQLFYQRQYSEVKITSPDFTLLASSYGINSGQAHTSDEAHALIKRAMATDGPFVMSFTIEDEKNVYPIVPPGGSNTEALLDGE</sequence>
<dbReference type="SUPFAM" id="SSF52467">
    <property type="entry name" value="DHS-like NAD/FAD-binding domain"/>
    <property type="match status" value="1"/>
</dbReference>
<dbReference type="FunFam" id="3.40.50.1220:FF:000008">
    <property type="entry name" value="Acetolactate synthase"/>
    <property type="match status" value="1"/>
</dbReference>
<dbReference type="PANTHER" id="PTHR18968">
    <property type="entry name" value="THIAMINE PYROPHOSPHATE ENZYMES"/>
    <property type="match status" value="1"/>
</dbReference>
<protein>
    <submittedName>
        <fullName evidence="9 10">Acetolactate synthase</fullName>
    </submittedName>
</protein>
<keyword evidence="12" id="KW-1185">Reference proteome</keyword>
<dbReference type="GO" id="GO:0030976">
    <property type="term" value="F:thiamine pyrophosphate binding"/>
    <property type="evidence" value="ECO:0007669"/>
    <property type="project" value="InterPro"/>
</dbReference>
<name>A0A1I5LXB7_9BACI</name>
<dbReference type="Gene3D" id="3.40.50.970">
    <property type="match status" value="2"/>
</dbReference>
<dbReference type="GO" id="GO:0009097">
    <property type="term" value="P:isoleucine biosynthetic process"/>
    <property type="evidence" value="ECO:0007669"/>
    <property type="project" value="TreeGrafter"/>
</dbReference>
<keyword evidence="3 5" id="KW-0786">Thiamine pyrophosphate</keyword>
<dbReference type="AlphaFoldDB" id="A0A1I5LXB7"/>
<dbReference type="STRING" id="306540.SAMN05421839_10342"/>
<dbReference type="InterPro" id="IPR012001">
    <property type="entry name" value="Thiamin_PyroP_enz_TPP-bd_dom"/>
</dbReference>
<dbReference type="PANTHER" id="PTHR18968:SF13">
    <property type="entry name" value="ACETOLACTATE SYNTHASE CATALYTIC SUBUNIT, MITOCHONDRIAL"/>
    <property type="match status" value="1"/>
</dbReference>
<dbReference type="GO" id="GO:0000287">
    <property type="term" value="F:magnesium ion binding"/>
    <property type="evidence" value="ECO:0007669"/>
    <property type="project" value="InterPro"/>
</dbReference>
<evidence type="ECO:0000256" key="2">
    <source>
        <dbReference type="ARBA" id="ARBA00007812"/>
    </source>
</evidence>
<feature type="domain" description="Thiamine pyrophosphate enzyme N-terminal TPP-binding" evidence="8">
    <location>
        <begin position="10"/>
        <end position="108"/>
    </location>
</feature>
<comment type="similarity">
    <text evidence="2 5">Belongs to the TPP enzyme family.</text>
</comment>
<proteinExistence type="inferred from homology"/>
<dbReference type="InterPro" id="IPR039368">
    <property type="entry name" value="AHAS_TPP"/>
</dbReference>
<dbReference type="CDD" id="cd07035">
    <property type="entry name" value="TPP_PYR_POX_like"/>
    <property type="match status" value="1"/>
</dbReference>
<dbReference type="CDD" id="cd02015">
    <property type="entry name" value="TPP_AHAS"/>
    <property type="match status" value="1"/>
</dbReference>
<evidence type="ECO:0000256" key="5">
    <source>
        <dbReference type="RuleBase" id="RU362132"/>
    </source>
</evidence>
<evidence type="ECO:0000313" key="11">
    <source>
        <dbReference type="Proteomes" id="UP000242243"/>
    </source>
</evidence>
<dbReference type="Pfam" id="PF00205">
    <property type="entry name" value="TPP_enzyme_M"/>
    <property type="match status" value="1"/>
</dbReference>
<dbReference type="Proteomes" id="UP000242243">
    <property type="component" value="Unassembled WGS sequence"/>
</dbReference>
<reference evidence="10 11" key="1">
    <citation type="submission" date="2016-10" db="EMBL/GenBank/DDBJ databases">
        <authorList>
            <person name="de Groot N.N."/>
        </authorList>
    </citation>
    <scope>NUCLEOTIDE SEQUENCE [LARGE SCALE GENOMIC DNA]</scope>
    <source>
        <strain evidence="10 11">DSM 17073</strain>
    </source>
</reference>
<dbReference type="InterPro" id="IPR000399">
    <property type="entry name" value="TPP-bd_CS"/>
</dbReference>
<dbReference type="GO" id="GO:0009099">
    <property type="term" value="P:L-valine biosynthetic process"/>
    <property type="evidence" value="ECO:0007669"/>
    <property type="project" value="TreeGrafter"/>
</dbReference>
<evidence type="ECO:0000256" key="1">
    <source>
        <dbReference type="ARBA" id="ARBA00001964"/>
    </source>
</evidence>
<evidence type="ECO:0000259" key="8">
    <source>
        <dbReference type="Pfam" id="PF02776"/>
    </source>
</evidence>
<dbReference type="InterPro" id="IPR029035">
    <property type="entry name" value="DHS-like_NAD/FAD-binding_dom"/>
</dbReference>
<dbReference type="InterPro" id="IPR011766">
    <property type="entry name" value="TPP_enzyme_TPP-bd"/>
</dbReference>
<evidence type="ECO:0000259" key="7">
    <source>
        <dbReference type="Pfam" id="PF02775"/>
    </source>
</evidence>
<dbReference type="OrthoDB" id="4494979at2"/>
<evidence type="ECO:0000313" key="10">
    <source>
        <dbReference type="EMBL" id="SFP02024.1"/>
    </source>
</evidence>
<evidence type="ECO:0000313" key="9">
    <source>
        <dbReference type="EMBL" id="GEM00930.1"/>
    </source>
</evidence>
<dbReference type="GO" id="GO:0003984">
    <property type="term" value="F:acetolactate synthase activity"/>
    <property type="evidence" value="ECO:0007669"/>
    <property type="project" value="UniProtKB-EC"/>
</dbReference>
<dbReference type="Pfam" id="PF02775">
    <property type="entry name" value="TPP_enzyme_C"/>
    <property type="match status" value="1"/>
</dbReference>
<dbReference type="Gene3D" id="3.40.50.1220">
    <property type="entry name" value="TPP-binding domain"/>
    <property type="match status" value="1"/>
</dbReference>
<dbReference type="SUPFAM" id="SSF52518">
    <property type="entry name" value="Thiamin diphosphate-binding fold (THDP-binding)"/>
    <property type="match status" value="2"/>
</dbReference>
<evidence type="ECO:0000256" key="3">
    <source>
        <dbReference type="ARBA" id="ARBA00023052"/>
    </source>
</evidence>
<dbReference type="PROSITE" id="PS00187">
    <property type="entry name" value="TPP_ENZYMES"/>
    <property type="match status" value="1"/>
</dbReference>
<dbReference type="Proteomes" id="UP000321547">
    <property type="component" value="Unassembled WGS sequence"/>
</dbReference>
<organism evidence="10 11">
    <name type="scientific">Halolactibacillus halophilus</name>
    <dbReference type="NCBI Taxonomy" id="306540"/>
    <lineage>
        <taxon>Bacteria</taxon>
        <taxon>Bacillati</taxon>
        <taxon>Bacillota</taxon>
        <taxon>Bacilli</taxon>
        <taxon>Bacillales</taxon>
        <taxon>Bacillaceae</taxon>
        <taxon>Halolactibacillus</taxon>
    </lineage>
</organism>
<dbReference type="InterPro" id="IPR012000">
    <property type="entry name" value="Thiamin_PyroP_enz_cen_dom"/>
</dbReference>
<dbReference type="GO" id="GO:0005948">
    <property type="term" value="C:acetolactate synthase complex"/>
    <property type="evidence" value="ECO:0007669"/>
    <property type="project" value="TreeGrafter"/>
</dbReference>
<feature type="domain" description="Thiamine pyrophosphate enzyme central" evidence="6">
    <location>
        <begin position="189"/>
        <end position="323"/>
    </location>
</feature>
<reference evidence="9 12" key="2">
    <citation type="submission" date="2019-07" db="EMBL/GenBank/DDBJ databases">
        <title>Whole genome shotgun sequence of Halolactibacillus halophilus NBRC 100868.</title>
        <authorList>
            <person name="Hosoyama A."/>
            <person name="Uohara A."/>
            <person name="Ohji S."/>
            <person name="Ichikawa N."/>
        </authorList>
    </citation>
    <scope>NUCLEOTIDE SEQUENCE [LARGE SCALE GENOMIC DNA]</scope>
    <source>
        <strain evidence="9 12">NBRC 100868</strain>
    </source>
</reference>
<dbReference type="GO" id="GO:0050660">
    <property type="term" value="F:flavin adenine dinucleotide binding"/>
    <property type="evidence" value="ECO:0007669"/>
    <property type="project" value="TreeGrafter"/>
</dbReference>
<comment type="cofactor">
    <cofactor evidence="1">
        <name>thiamine diphosphate</name>
        <dbReference type="ChEBI" id="CHEBI:58937"/>
    </cofactor>
</comment>
<dbReference type="InterPro" id="IPR029061">
    <property type="entry name" value="THDP-binding"/>
</dbReference>
<accession>A0A1I5LXB7</accession>
<feature type="domain" description="Thiamine pyrophosphate enzyme TPP-binding" evidence="7">
    <location>
        <begin position="379"/>
        <end position="524"/>
    </location>
</feature>
<dbReference type="Pfam" id="PF02776">
    <property type="entry name" value="TPP_enzyme_N"/>
    <property type="match status" value="1"/>
</dbReference>
<gene>
    <name evidence="9" type="ORF">HHA03_04620</name>
    <name evidence="10" type="ORF">SAMN05421839_10342</name>
</gene>
<comment type="catalytic activity">
    <reaction evidence="4">
        <text>2 pyruvate + H(+) = (2S)-2-acetolactate + CO2</text>
        <dbReference type="Rhea" id="RHEA:25249"/>
        <dbReference type="ChEBI" id="CHEBI:15361"/>
        <dbReference type="ChEBI" id="CHEBI:15378"/>
        <dbReference type="ChEBI" id="CHEBI:16526"/>
        <dbReference type="ChEBI" id="CHEBI:58476"/>
        <dbReference type="EC" id="2.2.1.6"/>
    </reaction>
</comment>